<accession>A0A9N8HWU7</accession>
<feature type="compositionally biased region" description="Polar residues" evidence="1">
    <location>
        <begin position="264"/>
        <end position="273"/>
    </location>
</feature>
<feature type="compositionally biased region" description="Low complexity" evidence="1">
    <location>
        <begin position="331"/>
        <end position="342"/>
    </location>
</feature>
<dbReference type="Proteomes" id="UP001153069">
    <property type="component" value="Unassembled WGS sequence"/>
</dbReference>
<keyword evidence="2" id="KW-1133">Transmembrane helix</keyword>
<keyword evidence="2" id="KW-0812">Transmembrane</keyword>
<feature type="transmembrane region" description="Helical" evidence="2">
    <location>
        <begin position="183"/>
        <end position="204"/>
    </location>
</feature>
<feature type="transmembrane region" description="Helical" evidence="2">
    <location>
        <begin position="143"/>
        <end position="163"/>
    </location>
</feature>
<dbReference type="AlphaFoldDB" id="A0A9N8HWU7"/>
<evidence type="ECO:0000313" key="4">
    <source>
        <dbReference type="Proteomes" id="UP001153069"/>
    </source>
</evidence>
<reference evidence="3" key="1">
    <citation type="submission" date="2020-06" db="EMBL/GenBank/DDBJ databases">
        <authorList>
            <consortium name="Plant Systems Biology data submission"/>
        </authorList>
    </citation>
    <scope>NUCLEOTIDE SEQUENCE</scope>
    <source>
        <strain evidence="3">D6</strain>
    </source>
</reference>
<feature type="region of interest" description="Disordered" evidence="1">
    <location>
        <begin position="249"/>
        <end position="487"/>
    </location>
</feature>
<comment type="caution">
    <text evidence="3">The sequence shown here is derived from an EMBL/GenBank/DDBJ whole genome shotgun (WGS) entry which is preliminary data.</text>
</comment>
<feature type="transmembrane region" description="Helical" evidence="2">
    <location>
        <begin position="110"/>
        <end position="131"/>
    </location>
</feature>
<feature type="compositionally biased region" description="Basic and acidic residues" evidence="1">
    <location>
        <begin position="460"/>
        <end position="478"/>
    </location>
</feature>
<evidence type="ECO:0000256" key="1">
    <source>
        <dbReference type="SAM" id="MobiDB-lite"/>
    </source>
</evidence>
<keyword evidence="2" id="KW-0472">Membrane</keyword>
<gene>
    <name evidence="3" type="ORF">SEMRO_2276_G321670.1</name>
</gene>
<keyword evidence="4" id="KW-1185">Reference proteome</keyword>
<protein>
    <submittedName>
        <fullName evidence="3">Uncharacterized protein</fullName>
    </submittedName>
</protein>
<evidence type="ECO:0000256" key="2">
    <source>
        <dbReference type="SAM" id="Phobius"/>
    </source>
</evidence>
<dbReference type="EMBL" id="CAICTM010002274">
    <property type="protein sequence ID" value="CAB9528627.1"/>
    <property type="molecule type" value="Genomic_DNA"/>
</dbReference>
<dbReference type="OrthoDB" id="10665320at2759"/>
<evidence type="ECO:0000313" key="3">
    <source>
        <dbReference type="EMBL" id="CAB9528627.1"/>
    </source>
</evidence>
<feature type="compositionally biased region" description="Low complexity" evidence="1">
    <location>
        <begin position="279"/>
        <end position="291"/>
    </location>
</feature>
<name>A0A9N8HWU7_9STRA</name>
<organism evidence="3 4">
    <name type="scientific">Seminavis robusta</name>
    <dbReference type="NCBI Taxonomy" id="568900"/>
    <lineage>
        <taxon>Eukaryota</taxon>
        <taxon>Sar</taxon>
        <taxon>Stramenopiles</taxon>
        <taxon>Ochrophyta</taxon>
        <taxon>Bacillariophyta</taxon>
        <taxon>Bacillariophyceae</taxon>
        <taxon>Bacillariophycidae</taxon>
        <taxon>Naviculales</taxon>
        <taxon>Naviculaceae</taxon>
        <taxon>Seminavis</taxon>
    </lineage>
</organism>
<sequence>MSTYYGFLSYPHGGRASAFLLLSMACGTICTCFAVSTCRFATLEFLSDHGDFDQHFVGDTDAKDTLSSVRVGIGLFVWMRPFDTLDWDDGSCAGYNELQRNVIVDGRFEILRIVGVVAVLMSVSLFLFSFGLSCLSLARLQRYIMITCTVALAFMTGSTLLITTTSVCTDIGTYPNCDVDQGGLVAVAGVLFWILTGLIMVFFIQPVQNTKLSNRQKEKRKTEIRKKQLNMLKQIEELDLDRRLAERKLREQEEGTSSLKRKASQTSEPSQKQLEQKRQTQQPTQQQPQTQRRQRKPQKCIVQVQVDAEPPKALPRRSESWQQAENEETSPESTSPQSTISQRIPEVLPLNKNQQLQSPPVPARKHKQLESPKMSPQEANQRKSTKGMHSLQIYEAEAGSPPDVPTEDVEAIYTRRAQPVKKRRLRGSSQEPPKHPPPRRTQRDAPAGKRTQQHHRRRERRNEIAEQERRSSSKRDGSELSDPLYGCFPPPLPVPRANSRKTQALMCDLPLFDISTVVSHDQSDTEDVEVYIGKTLDKIDTMIDIGSYEGSTWSSDWRADV</sequence>
<proteinExistence type="predicted"/>